<feature type="region of interest" description="Disordered" evidence="2">
    <location>
        <begin position="428"/>
        <end position="516"/>
    </location>
</feature>
<organism evidence="5 6">
    <name type="scientific">Photinus pyralis</name>
    <name type="common">Common eastern firefly</name>
    <name type="synonym">Lampyris pyralis</name>
    <dbReference type="NCBI Taxonomy" id="7054"/>
    <lineage>
        <taxon>Eukaryota</taxon>
        <taxon>Metazoa</taxon>
        <taxon>Ecdysozoa</taxon>
        <taxon>Arthropoda</taxon>
        <taxon>Hexapoda</taxon>
        <taxon>Insecta</taxon>
        <taxon>Pterygota</taxon>
        <taxon>Neoptera</taxon>
        <taxon>Endopterygota</taxon>
        <taxon>Coleoptera</taxon>
        <taxon>Polyphaga</taxon>
        <taxon>Elateriformia</taxon>
        <taxon>Elateroidea</taxon>
        <taxon>Lampyridae</taxon>
        <taxon>Lampyrinae</taxon>
        <taxon>Photinus</taxon>
    </lineage>
</organism>
<feature type="domain" description="DDE-1" evidence="3">
    <location>
        <begin position="260"/>
        <end position="350"/>
    </location>
</feature>
<evidence type="ECO:0000313" key="5">
    <source>
        <dbReference type="EMBL" id="KAB0803704.1"/>
    </source>
</evidence>
<evidence type="ECO:0000313" key="6">
    <source>
        <dbReference type="Proteomes" id="UP000327044"/>
    </source>
</evidence>
<keyword evidence="6" id="KW-1185">Reference proteome</keyword>
<feature type="domain" description="HTH CENPB-type" evidence="4">
    <location>
        <begin position="73"/>
        <end position="140"/>
    </location>
</feature>
<dbReference type="Gene3D" id="3.30.420.10">
    <property type="entry name" value="Ribonuclease H-like superfamily/Ribonuclease H"/>
    <property type="match status" value="1"/>
</dbReference>
<dbReference type="Proteomes" id="UP000327044">
    <property type="component" value="Unassembled WGS sequence"/>
</dbReference>
<evidence type="ECO:0000256" key="1">
    <source>
        <dbReference type="ARBA" id="ARBA00023125"/>
    </source>
</evidence>
<dbReference type="InterPro" id="IPR050863">
    <property type="entry name" value="CenT-Element_Derived"/>
</dbReference>
<evidence type="ECO:0000259" key="4">
    <source>
        <dbReference type="Pfam" id="PF03221"/>
    </source>
</evidence>
<dbReference type="InParanoid" id="A0A5N4B2A8"/>
<gene>
    <name evidence="5" type="ORF">PPYR_00674</name>
</gene>
<name>A0A5N4B2A8_PHOPY</name>
<sequence length="516" mass="58390">MVKPRPRKTERGLIPTVIYEEAARRVIDNEESVRKVAKCYGICHVSLNRFVNALRNNLQPKVGYNPYNRVFTVEQESQLVKYCEKTVDLYFGLTTRDLRKRAFQFASANRLNYPQKWNEVEHASEDWLCAFLRRNSHLTHRTPQATSLARAMNFNRENVSNFFNKLATVLERHSFEPQNIYNIDETGVSTVQKPTKVIAKKGTKQVGSIASQERGTLVTLCVAVNAVGNAIPPMFVFPRLHFKDHFIRDGPIGCVGKGNKLWMQENEFLGFMNHFVKHAKPSETNKVLVLLDNHSSHVSISLIEYCRANFITLLSFPPHTSHRLQPLDRGVYGPFKKYFNNCADQWMKNNPGKRMTIYDLPSIVKASLPLATTPSNILSGFSCTGIWPFNREIFQNCDFLPSTVTDRPLETEHENQTELATVKVANLNETQPGPSTPRHTTPSPQPGQSTTRDTTPSPQPGPSTATETTPLPRSQPTAFITPDILKPLPKADHSKSKKGGRMKRKTAILTTHQRRA</sequence>
<evidence type="ECO:0008006" key="7">
    <source>
        <dbReference type="Google" id="ProtNLM"/>
    </source>
</evidence>
<dbReference type="AlphaFoldDB" id="A0A5N4B2A8"/>
<keyword evidence="1" id="KW-0238">DNA-binding</keyword>
<comment type="caution">
    <text evidence="5">The sequence shown here is derived from an EMBL/GenBank/DDBJ whole genome shotgun (WGS) entry which is preliminary data.</text>
</comment>
<feature type="compositionally biased region" description="Polar residues" evidence="2">
    <location>
        <begin position="452"/>
        <end position="478"/>
    </location>
</feature>
<dbReference type="InterPro" id="IPR004875">
    <property type="entry name" value="DDE_SF_endonuclease_dom"/>
</dbReference>
<feature type="compositionally biased region" description="Low complexity" evidence="2">
    <location>
        <begin position="440"/>
        <end position="451"/>
    </location>
</feature>
<dbReference type="GO" id="GO:0005634">
    <property type="term" value="C:nucleus"/>
    <property type="evidence" value="ECO:0007669"/>
    <property type="project" value="TreeGrafter"/>
</dbReference>
<dbReference type="GO" id="GO:0003677">
    <property type="term" value="F:DNA binding"/>
    <property type="evidence" value="ECO:0007669"/>
    <property type="project" value="TreeGrafter"/>
</dbReference>
<dbReference type="InterPro" id="IPR006600">
    <property type="entry name" value="HTH_CenpB_DNA-bd_dom"/>
</dbReference>
<evidence type="ECO:0000256" key="2">
    <source>
        <dbReference type="SAM" id="MobiDB-lite"/>
    </source>
</evidence>
<feature type="compositionally biased region" description="Basic residues" evidence="2">
    <location>
        <begin position="495"/>
        <end position="516"/>
    </location>
</feature>
<accession>A0A5N4B2A8</accession>
<dbReference type="PANTHER" id="PTHR19303">
    <property type="entry name" value="TRANSPOSON"/>
    <property type="match status" value="1"/>
</dbReference>
<dbReference type="EMBL" id="VVIM01000001">
    <property type="protein sequence ID" value="KAB0803704.1"/>
    <property type="molecule type" value="Genomic_DNA"/>
</dbReference>
<feature type="compositionally biased region" description="Polar residues" evidence="2">
    <location>
        <begin position="428"/>
        <end position="439"/>
    </location>
</feature>
<dbReference type="Pfam" id="PF03184">
    <property type="entry name" value="DDE_1"/>
    <property type="match status" value="1"/>
</dbReference>
<proteinExistence type="predicted"/>
<protein>
    <recommendedName>
        <fullName evidence="7">DDE-1 domain-containing protein</fullName>
    </recommendedName>
</protein>
<dbReference type="PANTHER" id="PTHR19303:SF74">
    <property type="entry name" value="POGO TRANSPOSABLE ELEMENT WITH KRAB DOMAIN"/>
    <property type="match status" value="1"/>
</dbReference>
<dbReference type="InterPro" id="IPR036397">
    <property type="entry name" value="RNaseH_sf"/>
</dbReference>
<evidence type="ECO:0000259" key="3">
    <source>
        <dbReference type="Pfam" id="PF03184"/>
    </source>
</evidence>
<reference evidence="5 6" key="1">
    <citation type="journal article" date="2018" name="Elife">
        <title>Firefly genomes illuminate parallel origins of bioluminescence in beetles.</title>
        <authorList>
            <person name="Fallon T.R."/>
            <person name="Lower S.E."/>
            <person name="Chang C.H."/>
            <person name="Bessho-Uehara M."/>
            <person name="Martin G.J."/>
            <person name="Bewick A.J."/>
            <person name="Behringer M."/>
            <person name="Debat H.J."/>
            <person name="Wong I."/>
            <person name="Day J.C."/>
            <person name="Suvorov A."/>
            <person name="Silva C.J."/>
            <person name="Stanger-Hall K.F."/>
            <person name="Hall D.W."/>
            <person name="Schmitz R.J."/>
            <person name="Nelson D.R."/>
            <person name="Lewis S.M."/>
            <person name="Shigenobu S."/>
            <person name="Bybee S.M."/>
            <person name="Larracuente A.M."/>
            <person name="Oba Y."/>
            <person name="Weng J.K."/>
        </authorList>
    </citation>
    <scope>NUCLEOTIDE SEQUENCE [LARGE SCALE GENOMIC DNA]</scope>
    <source>
        <strain evidence="5">1611_PpyrPB1</strain>
        <tissue evidence="5">Whole body</tissue>
    </source>
</reference>
<dbReference type="Pfam" id="PF03221">
    <property type="entry name" value="HTH_Tnp_Tc5"/>
    <property type="match status" value="1"/>
</dbReference>